<protein>
    <submittedName>
        <fullName evidence="2">Uncharacterized protein</fullName>
    </submittedName>
</protein>
<gene>
    <name evidence="2" type="ORF">LCGC14_3082910</name>
</gene>
<reference evidence="2" key="1">
    <citation type="journal article" date="2015" name="Nature">
        <title>Complex archaea that bridge the gap between prokaryotes and eukaryotes.</title>
        <authorList>
            <person name="Spang A."/>
            <person name="Saw J.H."/>
            <person name="Jorgensen S.L."/>
            <person name="Zaremba-Niedzwiedzka K."/>
            <person name="Martijn J."/>
            <person name="Lind A.E."/>
            <person name="van Eijk R."/>
            <person name="Schleper C."/>
            <person name="Guy L."/>
            <person name="Ettema T.J."/>
        </authorList>
    </citation>
    <scope>NUCLEOTIDE SEQUENCE</scope>
</reference>
<evidence type="ECO:0000313" key="2">
    <source>
        <dbReference type="EMBL" id="KKK54617.1"/>
    </source>
</evidence>
<dbReference type="EMBL" id="LAZR01065908">
    <property type="protein sequence ID" value="KKK54617.1"/>
    <property type="molecule type" value="Genomic_DNA"/>
</dbReference>
<proteinExistence type="predicted"/>
<dbReference type="AlphaFoldDB" id="A0A0F8WCN5"/>
<name>A0A0F8WCN5_9ZZZZ</name>
<feature type="compositionally biased region" description="Basic and acidic residues" evidence="1">
    <location>
        <begin position="34"/>
        <end position="44"/>
    </location>
</feature>
<comment type="caution">
    <text evidence="2">The sequence shown here is derived from an EMBL/GenBank/DDBJ whole genome shotgun (WGS) entry which is preliminary data.</text>
</comment>
<evidence type="ECO:0000256" key="1">
    <source>
        <dbReference type="SAM" id="MobiDB-lite"/>
    </source>
</evidence>
<accession>A0A0F8WCN5</accession>
<organism evidence="2">
    <name type="scientific">marine sediment metagenome</name>
    <dbReference type="NCBI Taxonomy" id="412755"/>
    <lineage>
        <taxon>unclassified sequences</taxon>
        <taxon>metagenomes</taxon>
        <taxon>ecological metagenomes</taxon>
    </lineage>
</organism>
<sequence>MGITVEVFGFAYDTKARPRKIAADRSLAAPSLDPARHLATDGRRPRQPGRPVAVAVGDEASSNPPKTAVRHQAVDRRTVERSGRDVRLLAQQPAGTLSQRDMKRSGKAVCVGVSKNKSSPRLEHPPCGSKEAFGMLAVIDDSQRINHLERTVGKRRVLDVRLDQVLSTNIYSATGAAGLLKHRARQVHAHEPTVGKPTSVSPT</sequence>
<feature type="compositionally biased region" description="Basic and acidic residues" evidence="1">
    <location>
        <begin position="72"/>
        <end position="83"/>
    </location>
</feature>
<feature type="region of interest" description="Disordered" evidence="1">
    <location>
        <begin position="25"/>
        <end position="83"/>
    </location>
</feature>